<dbReference type="InterPro" id="IPR038727">
    <property type="entry name" value="NadR/Ttd14_AAA_dom"/>
</dbReference>
<dbReference type="Proteomes" id="UP000647424">
    <property type="component" value="Unassembled WGS sequence"/>
</dbReference>
<organism evidence="2 3">
    <name type="scientific">Limnohabitans radicicola</name>
    <dbReference type="NCBI Taxonomy" id="2771427"/>
    <lineage>
        <taxon>Bacteria</taxon>
        <taxon>Pseudomonadati</taxon>
        <taxon>Pseudomonadota</taxon>
        <taxon>Betaproteobacteria</taxon>
        <taxon>Burkholderiales</taxon>
        <taxon>Comamonadaceae</taxon>
        <taxon>Limnohabitans</taxon>
    </lineage>
</organism>
<dbReference type="InterPro" id="IPR027417">
    <property type="entry name" value="P-loop_NTPase"/>
</dbReference>
<sequence>MSAMSPVRRIAIVGAESTGKSWLARSLSEVLAQRGEAVQWVPEVLRGWCEREGRTPEPHEQMGIAQAQADAVLSVSQGVVISDTTPLMTAVYSHMLFADESLYPMALAHQQLFDTTLVTGLDLPWVADGLQRDGPHVRGPVDTLVRQALEHTGVRYRVVYGQGHQRLNNALLALGLPGEDEAAWHTRQNAQYALNEGRTPWLCEKCSDPDCEHRLFTGLLQRGD</sequence>
<dbReference type="PANTHER" id="PTHR37512:SF1">
    <property type="entry name" value="NADR_TTD14 AAA DOMAIN-CONTAINING PROTEIN"/>
    <property type="match status" value="1"/>
</dbReference>
<dbReference type="RefSeq" id="WP_191819194.1">
    <property type="nucleotide sequence ID" value="NZ_JACYFT010000002.1"/>
</dbReference>
<name>A0A927IM73_9BURK</name>
<gene>
    <name evidence="2" type="ORF">IC609_09130</name>
</gene>
<dbReference type="AlphaFoldDB" id="A0A927IM73"/>
<evidence type="ECO:0000313" key="3">
    <source>
        <dbReference type="Proteomes" id="UP000647424"/>
    </source>
</evidence>
<proteinExistence type="predicted"/>
<accession>A0A927IM73</accession>
<keyword evidence="2" id="KW-0547">Nucleotide-binding</keyword>
<dbReference type="EMBL" id="JACYFT010000002">
    <property type="protein sequence ID" value="MBD8050707.1"/>
    <property type="molecule type" value="Genomic_DNA"/>
</dbReference>
<comment type="caution">
    <text evidence="2">The sequence shown here is derived from an EMBL/GenBank/DDBJ whole genome shotgun (WGS) entry which is preliminary data.</text>
</comment>
<keyword evidence="3" id="KW-1185">Reference proteome</keyword>
<reference evidence="2" key="1">
    <citation type="submission" date="2020-09" db="EMBL/GenBank/DDBJ databases">
        <title>Genome seq and assembly of Limnohabitants sp.</title>
        <authorList>
            <person name="Chhetri G."/>
        </authorList>
    </citation>
    <scope>NUCLEOTIDE SEQUENCE</scope>
    <source>
        <strain evidence="2">JUR4</strain>
    </source>
</reference>
<keyword evidence="2" id="KW-0067">ATP-binding</keyword>
<dbReference type="PANTHER" id="PTHR37512">
    <property type="entry name" value="TRIFUNCTIONAL NAD BIOSYNTHESIS/REGULATOR PROTEIN NADR"/>
    <property type="match status" value="1"/>
</dbReference>
<feature type="domain" description="NadR/Ttd14 AAA" evidence="1">
    <location>
        <begin position="9"/>
        <end position="166"/>
    </location>
</feature>
<dbReference type="InterPro" id="IPR052735">
    <property type="entry name" value="NAD_biosynth-regulator"/>
</dbReference>
<dbReference type="Gene3D" id="3.40.50.300">
    <property type="entry name" value="P-loop containing nucleotide triphosphate hydrolases"/>
    <property type="match status" value="1"/>
</dbReference>
<dbReference type="Pfam" id="PF13521">
    <property type="entry name" value="AAA_28"/>
    <property type="match status" value="1"/>
</dbReference>
<evidence type="ECO:0000259" key="1">
    <source>
        <dbReference type="Pfam" id="PF13521"/>
    </source>
</evidence>
<dbReference type="SUPFAM" id="SSF52540">
    <property type="entry name" value="P-loop containing nucleoside triphosphate hydrolases"/>
    <property type="match status" value="1"/>
</dbReference>
<protein>
    <submittedName>
        <fullName evidence="2">ATP-binding protein</fullName>
    </submittedName>
</protein>
<evidence type="ECO:0000313" key="2">
    <source>
        <dbReference type="EMBL" id="MBD8050707.1"/>
    </source>
</evidence>
<dbReference type="GO" id="GO:0005524">
    <property type="term" value="F:ATP binding"/>
    <property type="evidence" value="ECO:0007669"/>
    <property type="project" value="UniProtKB-KW"/>
</dbReference>